<sequence>MHSTHSLFGANNIKKEWTVYQLTLPLTTQQDDDFKLNYRIPPVISISISISISNWKIRERKNKEKEIKIVSKMEAEASSFETSEMLARFLGSTPLLPESWNLCGRSNVMAPQGFLTDEVGGVTYVAFSGVQSIDGLDPFCGNLVPLAVTTGVSSVDGGMFPALQKQEDENTVMVDAGLLHLFLTIYHTPVFQNQMFEIKKKQKPVVFTGHSIGGAIAALSSLWLLSYLQSISSPPTVICFTFGSPMIGNEPLSRAIQRQRWGGNFCHLVSKYDILPRVSFAPLAPITTHLHNLLKSWHLTMSSPFFFRDLSTQLTDHEKSELFNFVLRYVESTARSPRGVTSTNSSFVPFGNFMFCSSDGAVCIDDVAAIVRMLYLMFASGSPSSSIDDHLEYGSYVGKNSLQFLNRTEEELCERESNTYETGVTLASQSISSGHDQMAKDCLKMARRIGRNPNLNSAGLAIGLSKITPFRAQIEWYKASCDKSDDQLGYYDSFKLRGASKRDFKVLMNVIKLGEFWNSVIDMLEKNQLPHDFHKRAKWVNASQFYKLLVEPLDIAEYYRSGKHRKKGHYVKHGRPKRYEIFDKWWKEREAFRENDNDTNNIGISSNNSRRSKFASLTQDSCFWAKLEEAREWVEKVRSESEPRRVMALLASIKNFEQYARGLVERKEVSVDVLAKNSSYKNWVEELSVLCYNI</sequence>
<organism evidence="1 2">
    <name type="scientific">Arctium lappa</name>
    <name type="common">Greater burdock</name>
    <name type="synonym">Lappa major</name>
    <dbReference type="NCBI Taxonomy" id="4217"/>
    <lineage>
        <taxon>Eukaryota</taxon>
        <taxon>Viridiplantae</taxon>
        <taxon>Streptophyta</taxon>
        <taxon>Embryophyta</taxon>
        <taxon>Tracheophyta</taxon>
        <taxon>Spermatophyta</taxon>
        <taxon>Magnoliopsida</taxon>
        <taxon>eudicotyledons</taxon>
        <taxon>Gunneridae</taxon>
        <taxon>Pentapetalae</taxon>
        <taxon>asterids</taxon>
        <taxon>campanulids</taxon>
        <taxon>Asterales</taxon>
        <taxon>Asteraceae</taxon>
        <taxon>Carduoideae</taxon>
        <taxon>Cardueae</taxon>
        <taxon>Arctiinae</taxon>
        <taxon>Arctium</taxon>
    </lineage>
</organism>
<evidence type="ECO:0000313" key="1">
    <source>
        <dbReference type="EMBL" id="KAI3685451.1"/>
    </source>
</evidence>
<keyword evidence="2" id="KW-1185">Reference proteome</keyword>
<dbReference type="Proteomes" id="UP001055879">
    <property type="component" value="Linkage Group LG12"/>
</dbReference>
<gene>
    <name evidence="1" type="ORF">L6452_34694</name>
</gene>
<protein>
    <submittedName>
        <fullName evidence="1">Uncharacterized protein</fullName>
    </submittedName>
</protein>
<reference evidence="2" key="1">
    <citation type="journal article" date="2022" name="Mol. Ecol. Resour.">
        <title>The genomes of chicory, endive, great burdock and yacon provide insights into Asteraceae palaeo-polyploidization history and plant inulin production.</title>
        <authorList>
            <person name="Fan W."/>
            <person name="Wang S."/>
            <person name="Wang H."/>
            <person name="Wang A."/>
            <person name="Jiang F."/>
            <person name="Liu H."/>
            <person name="Zhao H."/>
            <person name="Xu D."/>
            <person name="Zhang Y."/>
        </authorList>
    </citation>
    <scope>NUCLEOTIDE SEQUENCE [LARGE SCALE GENOMIC DNA]</scope>
    <source>
        <strain evidence="2">cv. Niubang</strain>
    </source>
</reference>
<name>A0ACB8YK21_ARCLA</name>
<comment type="caution">
    <text evidence="1">The sequence shown here is derived from an EMBL/GenBank/DDBJ whole genome shotgun (WGS) entry which is preliminary data.</text>
</comment>
<accession>A0ACB8YK21</accession>
<evidence type="ECO:0000313" key="2">
    <source>
        <dbReference type="Proteomes" id="UP001055879"/>
    </source>
</evidence>
<dbReference type="EMBL" id="CM042058">
    <property type="protein sequence ID" value="KAI3685451.1"/>
    <property type="molecule type" value="Genomic_DNA"/>
</dbReference>
<proteinExistence type="predicted"/>
<reference evidence="1 2" key="2">
    <citation type="journal article" date="2022" name="Mol. Ecol. Resour.">
        <title>The genomes of chicory, endive, great burdock and yacon provide insights into Asteraceae paleo-polyploidization history and plant inulin production.</title>
        <authorList>
            <person name="Fan W."/>
            <person name="Wang S."/>
            <person name="Wang H."/>
            <person name="Wang A."/>
            <person name="Jiang F."/>
            <person name="Liu H."/>
            <person name="Zhao H."/>
            <person name="Xu D."/>
            <person name="Zhang Y."/>
        </authorList>
    </citation>
    <scope>NUCLEOTIDE SEQUENCE [LARGE SCALE GENOMIC DNA]</scope>
    <source>
        <strain evidence="2">cv. Niubang</strain>
    </source>
</reference>